<protein>
    <submittedName>
        <fullName evidence="1">Uncharacterized protein</fullName>
    </submittedName>
</protein>
<proteinExistence type="predicted"/>
<gene>
    <name evidence="1" type="ORF">GALL_430190</name>
</gene>
<name>A0A1J5PWN8_9ZZZZ</name>
<reference evidence="1" key="1">
    <citation type="submission" date="2016-10" db="EMBL/GenBank/DDBJ databases">
        <title>Sequence of Gallionella enrichment culture.</title>
        <authorList>
            <person name="Poehlein A."/>
            <person name="Muehling M."/>
            <person name="Daniel R."/>
        </authorList>
    </citation>
    <scope>NUCLEOTIDE SEQUENCE</scope>
</reference>
<comment type="caution">
    <text evidence="1">The sequence shown here is derived from an EMBL/GenBank/DDBJ whole genome shotgun (WGS) entry which is preliminary data.</text>
</comment>
<dbReference type="AlphaFoldDB" id="A0A1J5PWN8"/>
<sequence>MEGAKAVLGSERDVYRLLAAGAYACDLNQPISGSTEIWEADGENSHVAICL</sequence>
<dbReference type="EMBL" id="MLJW01002206">
    <property type="protein sequence ID" value="OIQ75312.1"/>
    <property type="molecule type" value="Genomic_DNA"/>
</dbReference>
<accession>A0A1J5PWN8</accession>
<organism evidence="1">
    <name type="scientific">mine drainage metagenome</name>
    <dbReference type="NCBI Taxonomy" id="410659"/>
    <lineage>
        <taxon>unclassified sequences</taxon>
        <taxon>metagenomes</taxon>
        <taxon>ecological metagenomes</taxon>
    </lineage>
</organism>
<evidence type="ECO:0000313" key="1">
    <source>
        <dbReference type="EMBL" id="OIQ75312.1"/>
    </source>
</evidence>